<dbReference type="InterPro" id="IPR000374">
    <property type="entry name" value="PC_trans"/>
</dbReference>
<dbReference type="PROSITE" id="PS01315">
    <property type="entry name" value="CDS"/>
    <property type="match status" value="1"/>
</dbReference>
<keyword evidence="14" id="KW-0443">Lipid metabolism</keyword>
<dbReference type="UniPathway" id="UPA00557">
    <property type="reaction ID" value="UER00614"/>
</dbReference>
<evidence type="ECO:0000256" key="7">
    <source>
        <dbReference type="ARBA" id="ARBA00019373"/>
    </source>
</evidence>
<dbReference type="EMBL" id="MKIO01000029">
    <property type="protein sequence ID" value="OLP55280.1"/>
    <property type="molecule type" value="Genomic_DNA"/>
</dbReference>
<evidence type="ECO:0000256" key="9">
    <source>
        <dbReference type="ARBA" id="ARBA00022516"/>
    </source>
</evidence>
<evidence type="ECO:0000313" key="22">
    <source>
        <dbReference type="Proteomes" id="UP000186143"/>
    </source>
</evidence>
<dbReference type="Proteomes" id="UP000186143">
    <property type="component" value="Unassembled WGS sequence"/>
</dbReference>
<gene>
    <name evidence="20" type="ORF">BJF92_22190</name>
    <name evidence="21" type="ORF">BTR14_00600</name>
</gene>
<keyword evidence="10 18" id="KW-0808">Transferase</keyword>
<evidence type="ECO:0000256" key="13">
    <source>
        <dbReference type="ARBA" id="ARBA00022989"/>
    </source>
</evidence>
<evidence type="ECO:0000256" key="8">
    <source>
        <dbReference type="ARBA" id="ARBA00022475"/>
    </source>
</evidence>
<evidence type="ECO:0000256" key="6">
    <source>
        <dbReference type="ARBA" id="ARBA00012487"/>
    </source>
</evidence>
<dbReference type="PANTHER" id="PTHR46382:SF1">
    <property type="entry name" value="PHOSPHATIDATE CYTIDYLYLTRANSFERASE"/>
    <property type="match status" value="1"/>
</dbReference>
<dbReference type="EMBL" id="MSPX01000001">
    <property type="protein sequence ID" value="OQP88021.1"/>
    <property type="molecule type" value="Genomic_DNA"/>
</dbReference>
<evidence type="ECO:0000256" key="16">
    <source>
        <dbReference type="ARBA" id="ARBA00023209"/>
    </source>
</evidence>
<evidence type="ECO:0000313" key="20">
    <source>
        <dbReference type="EMBL" id="OLP55280.1"/>
    </source>
</evidence>
<organism evidence="20 22">
    <name type="scientific">Xaviernesmea rhizosphaerae</name>
    <dbReference type="NCBI Taxonomy" id="1672749"/>
    <lineage>
        <taxon>Bacteria</taxon>
        <taxon>Pseudomonadati</taxon>
        <taxon>Pseudomonadota</taxon>
        <taxon>Alphaproteobacteria</taxon>
        <taxon>Hyphomicrobiales</taxon>
        <taxon>Rhizobiaceae</taxon>
        <taxon>Rhizobium/Agrobacterium group</taxon>
        <taxon>Xaviernesmea</taxon>
    </lineage>
</organism>
<comment type="pathway">
    <text evidence="4">Lipid metabolism.</text>
</comment>
<comment type="subcellular location">
    <subcellularLocation>
        <location evidence="2">Cell membrane</location>
        <topology evidence="2">Multi-pass membrane protein</topology>
    </subcellularLocation>
</comment>
<feature type="transmembrane region" description="Helical" evidence="19">
    <location>
        <begin position="103"/>
        <end position="122"/>
    </location>
</feature>
<dbReference type="GO" id="GO:0004605">
    <property type="term" value="F:phosphatidate cytidylyltransferase activity"/>
    <property type="evidence" value="ECO:0007669"/>
    <property type="project" value="UniProtKB-EC"/>
</dbReference>
<keyword evidence="12 18" id="KW-0548">Nucleotidyltransferase</keyword>
<keyword evidence="9" id="KW-0444">Lipid biosynthesis</keyword>
<accession>A0A1Q9AJ28</accession>
<dbReference type="EC" id="2.7.7.41" evidence="6 18"/>
<evidence type="ECO:0000256" key="14">
    <source>
        <dbReference type="ARBA" id="ARBA00023098"/>
    </source>
</evidence>
<dbReference type="Proteomes" id="UP000192652">
    <property type="component" value="Unassembled WGS sequence"/>
</dbReference>
<feature type="transmembrane region" description="Helical" evidence="19">
    <location>
        <begin position="244"/>
        <end position="262"/>
    </location>
</feature>
<evidence type="ECO:0000256" key="12">
    <source>
        <dbReference type="ARBA" id="ARBA00022695"/>
    </source>
</evidence>
<feature type="transmembrane region" description="Helical" evidence="19">
    <location>
        <begin position="171"/>
        <end position="190"/>
    </location>
</feature>
<feature type="transmembrane region" description="Helical" evidence="19">
    <location>
        <begin position="128"/>
        <end position="150"/>
    </location>
</feature>
<dbReference type="AlphaFoldDB" id="A0A1Q9AJ28"/>
<reference evidence="20 22" key="1">
    <citation type="submission" date="2016-09" db="EMBL/GenBank/DDBJ databases">
        <title>Rhizobium sp. nov., a novel species isolated from the rice rhizosphere.</title>
        <authorList>
            <person name="Zhao J."/>
            <person name="Zhang X."/>
        </authorList>
    </citation>
    <scope>NUCLEOTIDE SEQUENCE [LARGE SCALE GENOMIC DNA]</scope>
    <source>
        <strain evidence="20 22">MH17</strain>
    </source>
</reference>
<evidence type="ECO:0000256" key="19">
    <source>
        <dbReference type="SAM" id="Phobius"/>
    </source>
</evidence>
<keyword evidence="11 18" id="KW-0812">Transmembrane</keyword>
<dbReference type="RefSeq" id="WP_075634828.1">
    <property type="nucleotide sequence ID" value="NZ_MKIO01000029.1"/>
</dbReference>
<protein>
    <recommendedName>
        <fullName evidence="7 18">Phosphatidate cytidylyltransferase</fullName>
        <ecNumber evidence="6 18">2.7.7.41</ecNumber>
    </recommendedName>
</protein>
<evidence type="ECO:0000256" key="5">
    <source>
        <dbReference type="ARBA" id="ARBA00010185"/>
    </source>
</evidence>
<feature type="transmembrane region" description="Helical" evidence="19">
    <location>
        <begin position="63"/>
        <end position="96"/>
    </location>
</feature>
<evidence type="ECO:0000256" key="11">
    <source>
        <dbReference type="ARBA" id="ARBA00022692"/>
    </source>
</evidence>
<dbReference type="STRING" id="1672749.BJF92_22190"/>
<dbReference type="Pfam" id="PF01148">
    <property type="entry name" value="CTP_transf_1"/>
    <property type="match status" value="1"/>
</dbReference>
<feature type="transmembrane region" description="Helical" evidence="19">
    <location>
        <begin position="12"/>
        <end position="43"/>
    </location>
</feature>
<keyword evidence="23" id="KW-1185">Reference proteome</keyword>
<evidence type="ECO:0000256" key="1">
    <source>
        <dbReference type="ARBA" id="ARBA00001698"/>
    </source>
</evidence>
<keyword evidence="15 19" id="KW-0472">Membrane</keyword>
<evidence type="ECO:0000256" key="10">
    <source>
        <dbReference type="ARBA" id="ARBA00022679"/>
    </source>
</evidence>
<sequence length="283" mass="29493">MTRELKLRIISGIILAILALAVTWAGGYAFALFSVVIGALVFSEWSAMTRLVLRGRRGLALGWASFALAAVALVLFGILWALAVVILGVLAAILLYRRDHASRWLPTGIFYSGLAMISLEAVRGSSSAGLMATIFLFAVVWSTDIMAFFFGRALGGPKLAPRISPGKTWSGAIGGTLSGVFAGACVQFAAGGQGLLRILLIAFVLSVAGQVGDLFESWVKRRSGVKDSGRIIPGHGGVMDRVDALVVAATLALAIVLVELALTGNLGQLDGQQASIGAILLGL</sequence>
<dbReference type="PANTHER" id="PTHR46382">
    <property type="entry name" value="PHOSPHATIDATE CYTIDYLYLTRANSFERASE"/>
    <property type="match status" value="1"/>
</dbReference>
<reference evidence="21" key="2">
    <citation type="submission" date="2016-12" db="EMBL/GenBank/DDBJ databases">
        <authorList>
            <person name="Zhang X."/>
            <person name="Zhao J."/>
        </authorList>
    </citation>
    <scope>NUCLEOTIDE SEQUENCE</scope>
    <source>
        <strain evidence="21">RD15</strain>
    </source>
</reference>
<name>A0A1Q9AJ28_9HYPH</name>
<evidence type="ECO:0000256" key="18">
    <source>
        <dbReference type="RuleBase" id="RU003938"/>
    </source>
</evidence>
<evidence type="ECO:0000256" key="4">
    <source>
        <dbReference type="ARBA" id="ARBA00005189"/>
    </source>
</evidence>
<evidence type="ECO:0000256" key="17">
    <source>
        <dbReference type="ARBA" id="ARBA00023264"/>
    </source>
</evidence>
<evidence type="ECO:0000256" key="3">
    <source>
        <dbReference type="ARBA" id="ARBA00005119"/>
    </source>
</evidence>
<evidence type="ECO:0000313" key="21">
    <source>
        <dbReference type="EMBL" id="OQP88021.1"/>
    </source>
</evidence>
<keyword evidence="16" id="KW-0594">Phospholipid biosynthesis</keyword>
<comment type="pathway">
    <text evidence="3 18">Phospholipid metabolism; CDP-diacylglycerol biosynthesis; CDP-diacylglycerol from sn-glycerol 3-phosphate: step 3/3.</text>
</comment>
<dbReference type="OrthoDB" id="9799199at2"/>
<evidence type="ECO:0000256" key="15">
    <source>
        <dbReference type="ARBA" id="ARBA00023136"/>
    </source>
</evidence>
<comment type="catalytic activity">
    <reaction evidence="1 18">
        <text>a 1,2-diacyl-sn-glycero-3-phosphate + CTP + H(+) = a CDP-1,2-diacyl-sn-glycerol + diphosphate</text>
        <dbReference type="Rhea" id="RHEA:16229"/>
        <dbReference type="ChEBI" id="CHEBI:15378"/>
        <dbReference type="ChEBI" id="CHEBI:33019"/>
        <dbReference type="ChEBI" id="CHEBI:37563"/>
        <dbReference type="ChEBI" id="CHEBI:58332"/>
        <dbReference type="ChEBI" id="CHEBI:58608"/>
        <dbReference type="EC" id="2.7.7.41"/>
    </reaction>
</comment>
<evidence type="ECO:0000313" key="23">
    <source>
        <dbReference type="Proteomes" id="UP000192652"/>
    </source>
</evidence>
<evidence type="ECO:0000256" key="2">
    <source>
        <dbReference type="ARBA" id="ARBA00004651"/>
    </source>
</evidence>
<keyword evidence="13 19" id="KW-1133">Transmembrane helix</keyword>
<keyword evidence="8" id="KW-1003">Cell membrane</keyword>
<reference evidence="21 23" key="3">
    <citation type="journal article" date="2017" name="Antonie Van Leeuwenhoek">
        <title>Rhizobium rhizosphaerae sp. nov., a novel species isolated from rice rhizosphere.</title>
        <authorList>
            <person name="Zhao J.J."/>
            <person name="Zhang J."/>
            <person name="Zhang R.J."/>
            <person name="Zhang C.W."/>
            <person name="Yin H.Q."/>
            <person name="Zhang X.X."/>
        </authorList>
    </citation>
    <scope>NUCLEOTIDE SEQUENCE [LARGE SCALE GENOMIC DNA]</scope>
    <source>
        <strain evidence="21 23">RD15</strain>
    </source>
</reference>
<dbReference type="GO" id="GO:0005886">
    <property type="term" value="C:plasma membrane"/>
    <property type="evidence" value="ECO:0007669"/>
    <property type="project" value="UniProtKB-SubCell"/>
</dbReference>
<keyword evidence="17" id="KW-1208">Phospholipid metabolism</keyword>
<comment type="similarity">
    <text evidence="5 18">Belongs to the CDS family.</text>
</comment>
<comment type="caution">
    <text evidence="20">The sequence shown here is derived from an EMBL/GenBank/DDBJ whole genome shotgun (WGS) entry which is preliminary data.</text>
</comment>
<dbReference type="GO" id="GO:0016024">
    <property type="term" value="P:CDP-diacylglycerol biosynthetic process"/>
    <property type="evidence" value="ECO:0007669"/>
    <property type="project" value="UniProtKB-UniPathway"/>
</dbReference>
<proteinExistence type="inferred from homology"/>